<evidence type="ECO:0000313" key="2">
    <source>
        <dbReference type="EMBL" id="GMF55882.1"/>
    </source>
</evidence>
<evidence type="ECO:0000256" key="1">
    <source>
        <dbReference type="SAM" id="MobiDB-lite"/>
    </source>
</evidence>
<protein>
    <submittedName>
        <fullName evidence="2">Unnamed protein product</fullName>
    </submittedName>
</protein>
<name>A0A9W6Y8Y6_9STRA</name>
<proteinExistence type="predicted"/>
<dbReference type="SUPFAM" id="SSF53098">
    <property type="entry name" value="Ribonuclease H-like"/>
    <property type="match status" value="1"/>
</dbReference>
<dbReference type="OrthoDB" id="162872at2759"/>
<evidence type="ECO:0000313" key="3">
    <source>
        <dbReference type="Proteomes" id="UP001165121"/>
    </source>
</evidence>
<dbReference type="Proteomes" id="UP001165121">
    <property type="component" value="Unassembled WGS sequence"/>
</dbReference>
<feature type="compositionally biased region" description="Basic and acidic residues" evidence="1">
    <location>
        <begin position="347"/>
        <end position="359"/>
    </location>
</feature>
<gene>
    <name evidence="2" type="ORF">Pfra01_002360300</name>
</gene>
<sequence length="359" mass="41450">MGVFYALHLLVKDIARKLTWLDRLQDGCKKLVVFFKSNHKLWSQLTSRLRDHGLRLIAKPGETRWGSLQLCFETILAVEAILHSLVSARDFLSAKTKKKTRREIFDFVTSTDFVPQLTKAVKLLKPIGVSLKRLEKDAAPISSVYKLFIDLPSEMEETGLSSGKLKAVKTLIKTRFDFVYGDAHGLAYLLDPRYAGKGMDMLTRTVVEEYLGPWHGDEKTEEVILELARFQTFLAEFKIKSKRRWQLLCDQKLPVYEFWCALNELSLLQAVATQLFRCATSSSASERNFSSHGYIHSKLRNRRSSDRVEKLVHSFFNAKNINKEELATFSHLEDLLRDEQDDESSHDDEPNRDDDFVYY</sequence>
<dbReference type="AlphaFoldDB" id="A0A9W6Y8Y6"/>
<feature type="region of interest" description="Disordered" evidence="1">
    <location>
        <begin position="338"/>
        <end position="359"/>
    </location>
</feature>
<comment type="caution">
    <text evidence="2">The sequence shown here is derived from an EMBL/GenBank/DDBJ whole genome shotgun (WGS) entry which is preliminary data.</text>
</comment>
<dbReference type="InterPro" id="IPR012337">
    <property type="entry name" value="RNaseH-like_sf"/>
</dbReference>
<dbReference type="EMBL" id="BSXT01003869">
    <property type="protein sequence ID" value="GMF55882.1"/>
    <property type="molecule type" value="Genomic_DNA"/>
</dbReference>
<keyword evidence="3" id="KW-1185">Reference proteome</keyword>
<accession>A0A9W6Y8Y6</accession>
<organism evidence="2 3">
    <name type="scientific">Phytophthora fragariaefolia</name>
    <dbReference type="NCBI Taxonomy" id="1490495"/>
    <lineage>
        <taxon>Eukaryota</taxon>
        <taxon>Sar</taxon>
        <taxon>Stramenopiles</taxon>
        <taxon>Oomycota</taxon>
        <taxon>Peronosporomycetes</taxon>
        <taxon>Peronosporales</taxon>
        <taxon>Peronosporaceae</taxon>
        <taxon>Phytophthora</taxon>
    </lineage>
</organism>
<reference evidence="2" key="1">
    <citation type="submission" date="2023-04" db="EMBL/GenBank/DDBJ databases">
        <title>Phytophthora fragariaefolia NBRC 109709.</title>
        <authorList>
            <person name="Ichikawa N."/>
            <person name="Sato H."/>
            <person name="Tonouchi N."/>
        </authorList>
    </citation>
    <scope>NUCLEOTIDE SEQUENCE</scope>
    <source>
        <strain evidence="2">NBRC 109709</strain>
    </source>
</reference>